<dbReference type="GO" id="GO:0003677">
    <property type="term" value="F:DNA binding"/>
    <property type="evidence" value="ECO:0007669"/>
    <property type="project" value="InterPro"/>
</dbReference>
<protein>
    <recommendedName>
        <fullName evidence="8">DNA 3'-5' helicase</fullName>
        <ecNumber evidence="8">5.6.2.4</ecNumber>
    </recommendedName>
</protein>
<dbReference type="CDD" id="cd17926">
    <property type="entry name" value="DEXHc_RE"/>
    <property type="match status" value="1"/>
</dbReference>
<dbReference type="Pfam" id="PF00271">
    <property type="entry name" value="Helicase_C"/>
    <property type="match status" value="1"/>
</dbReference>
<dbReference type="EMBL" id="JACHFK010000002">
    <property type="protein sequence ID" value="MBB5375803.1"/>
    <property type="molecule type" value="Genomic_DNA"/>
</dbReference>
<dbReference type="SUPFAM" id="SSF52540">
    <property type="entry name" value="P-loop containing nucleoside triphosphate hydrolases"/>
    <property type="match status" value="2"/>
</dbReference>
<evidence type="ECO:0000259" key="12">
    <source>
        <dbReference type="PROSITE" id="PS51194"/>
    </source>
</evidence>
<dbReference type="Gene3D" id="3.40.1170.30">
    <property type="match status" value="1"/>
</dbReference>
<dbReference type="GO" id="GO:0005524">
    <property type="term" value="F:ATP binding"/>
    <property type="evidence" value="ECO:0007669"/>
    <property type="project" value="UniProtKB-KW"/>
</dbReference>
<dbReference type="Gene3D" id="3.40.50.300">
    <property type="entry name" value="P-loop containing nucleotide triphosphate hydrolases"/>
    <property type="match status" value="2"/>
</dbReference>
<dbReference type="EC" id="5.6.2.4" evidence="8"/>
<sequence>MCSDAGQLRRSVPDDPSGARSGQTSGRPPTLRLDRGTLVMRDRPEAVAGLFTWDARSQNYRAPGTRYRDVMELLRDAGIAVRDEASAFVKLELGFARDVIPYPHQTAAVRAWKAAGRRGVVVLPTGAGKTLVAQLALRDTPRSALICVPTLDLLQQWYAGLVAAFPDASVGLLGGGSHDDTPLLVSTYDSAAIHAEELAGRYAFQIFDECHHLPADFTRVIAEMGLAPYRLGLTATPKRSDGRERDLDSLIGPIVYAAAPDDLAGDTLADYRETIIRVKLSQGEQRLYDDLIRKRNDFLRLQGIRLGSLEGWTEFVRASGSPPGRAAMRAHREAKSLAYGTEGKLRVLEELLANHPHARTLIFTDDNDTVYRISREFLIPAITHQTPVKERHAVLERFRSGAYRVIVTSRVLNEGVDVPEASVAVVLSGTATEREHIQRLGRILRRVEGKQAVLYEVITEGTSEERVSQQRRGQWQAGMSAQDIADHYLDINAPD</sequence>
<name>A0A7W8KET6_9DEIO</name>
<reference evidence="14 15" key="3">
    <citation type="submission" date="2020-08" db="EMBL/GenBank/DDBJ databases">
        <title>Genomic Encyclopedia of Type Strains, Phase IV (KMG-IV): sequencing the most valuable type-strain genomes for metagenomic binning, comparative biology and taxonomic classification.</title>
        <authorList>
            <person name="Goeker M."/>
        </authorList>
    </citation>
    <scope>NUCLEOTIDE SEQUENCE [LARGE SCALE GENOMIC DNA]</scope>
    <source>
        <strain evidence="14 15">DSM 27521</strain>
    </source>
</reference>
<evidence type="ECO:0000313" key="13">
    <source>
        <dbReference type="EMBL" id="GHF36937.1"/>
    </source>
</evidence>
<dbReference type="SMART" id="SM00490">
    <property type="entry name" value="HELICc"/>
    <property type="match status" value="1"/>
</dbReference>
<comment type="catalytic activity">
    <reaction evidence="7">
        <text>Couples ATP hydrolysis with the unwinding of duplex DNA by translocating in the 3'-5' direction.</text>
        <dbReference type="EC" id="5.6.2.4"/>
    </reaction>
</comment>
<dbReference type="PROSITE" id="PS51194">
    <property type="entry name" value="HELICASE_CTER"/>
    <property type="match status" value="1"/>
</dbReference>
<evidence type="ECO:0000313" key="16">
    <source>
        <dbReference type="Proteomes" id="UP000619376"/>
    </source>
</evidence>
<feature type="domain" description="Helicase C-terminal" evidence="12">
    <location>
        <begin position="347"/>
        <end position="492"/>
    </location>
</feature>
<reference evidence="13" key="4">
    <citation type="submission" date="2024-05" db="EMBL/GenBank/DDBJ databases">
        <authorList>
            <person name="Sun Q."/>
            <person name="Zhou Y."/>
        </authorList>
    </citation>
    <scope>NUCLEOTIDE SEQUENCE</scope>
    <source>
        <strain evidence="13">CGMCC 1.18437</strain>
    </source>
</reference>
<evidence type="ECO:0000256" key="9">
    <source>
        <dbReference type="ARBA" id="ARBA00048988"/>
    </source>
</evidence>
<evidence type="ECO:0000256" key="1">
    <source>
        <dbReference type="ARBA" id="ARBA00006637"/>
    </source>
</evidence>
<evidence type="ECO:0000256" key="6">
    <source>
        <dbReference type="ARBA" id="ARBA00023235"/>
    </source>
</evidence>
<feature type="domain" description="Helicase ATP-binding" evidence="11">
    <location>
        <begin position="110"/>
        <end position="255"/>
    </location>
</feature>
<evidence type="ECO:0000256" key="4">
    <source>
        <dbReference type="ARBA" id="ARBA00022806"/>
    </source>
</evidence>
<dbReference type="GO" id="GO:0016787">
    <property type="term" value="F:hydrolase activity"/>
    <property type="evidence" value="ECO:0007669"/>
    <property type="project" value="UniProtKB-KW"/>
</dbReference>
<dbReference type="Pfam" id="PF18458">
    <property type="entry name" value="XPB_DRD"/>
    <property type="match status" value="1"/>
</dbReference>
<reference evidence="13" key="1">
    <citation type="journal article" date="2014" name="Int. J. Syst. Evol. Microbiol.">
        <title>Complete genome of a new Firmicutes species belonging to the dominant human colonic microbiota ('Ruminococcus bicirculans') reveals two chromosomes and a selective capacity to utilize plant glucans.</title>
        <authorList>
            <consortium name="NISC Comparative Sequencing Program"/>
            <person name="Wegmann U."/>
            <person name="Louis P."/>
            <person name="Goesmann A."/>
            <person name="Henrissat B."/>
            <person name="Duncan S.H."/>
            <person name="Flint H.J."/>
        </authorList>
    </citation>
    <scope>NUCLEOTIDE SEQUENCE</scope>
    <source>
        <strain evidence="13">CGMCC 1.18437</strain>
    </source>
</reference>
<dbReference type="AlphaFoldDB" id="A0A7W8KET6"/>
<dbReference type="InterPro" id="IPR014001">
    <property type="entry name" value="Helicase_ATP-bd"/>
</dbReference>
<keyword evidence="6" id="KW-0413">Isomerase</keyword>
<evidence type="ECO:0000256" key="2">
    <source>
        <dbReference type="ARBA" id="ARBA00022741"/>
    </source>
</evidence>
<feature type="region of interest" description="Disordered" evidence="10">
    <location>
        <begin position="1"/>
        <end position="36"/>
    </location>
</feature>
<comment type="caution">
    <text evidence="14">The sequence shown here is derived from an EMBL/GenBank/DDBJ whole genome shotgun (WGS) entry which is preliminary data.</text>
</comment>
<dbReference type="InterPro" id="IPR032438">
    <property type="entry name" value="ERCC3_RAD25_C"/>
</dbReference>
<evidence type="ECO:0000313" key="15">
    <source>
        <dbReference type="Proteomes" id="UP000539473"/>
    </source>
</evidence>
<evidence type="ECO:0000256" key="3">
    <source>
        <dbReference type="ARBA" id="ARBA00022801"/>
    </source>
</evidence>
<gene>
    <name evidence="13" type="ORF">GCM10017781_12010</name>
    <name evidence="14" type="ORF">HNQ07_001260</name>
</gene>
<evidence type="ECO:0000256" key="8">
    <source>
        <dbReference type="ARBA" id="ARBA00034808"/>
    </source>
</evidence>
<proteinExistence type="inferred from homology"/>
<reference evidence="16" key="2">
    <citation type="journal article" date="2019" name="Int. J. Syst. Evol. Microbiol.">
        <title>The Global Catalogue of Microorganisms (GCM) 10K type strain sequencing project: providing services to taxonomists for standard genome sequencing and annotation.</title>
        <authorList>
            <consortium name="The Broad Institute Genomics Platform"/>
            <consortium name="The Broad Institute Genome Sequencing Center for Infectious Disease"/>
            <person name="Wu L."/>
            <person name="Ma J."/>
        </authorList>
    </citation>
    <scope>NUCLEOTIDE SEQUENCE [LARGE SCALE GENOMIC DNA]</scope>
    <source>
        <strain evidence="16">CGMCC 1.18437</strain>
    </source>
</reference>
<keyword evidence="3" id="KW-0378">Hydrolase</keyword>
<dbReference type="InterPro" id="IPR001650">
    <property type="entry name" value="Helicase_C-like"/>
</dbReference>
<dbReference type="InterPro" id="IPR006935">
    <property type="entry name" value="Helicase/UvrB_N"/>
</dbReference>
<organism evidence="14 15">
    <name type="scientific">Deinococcus metalli</name>
    <dbReference type="NCBI Taxonomy" id="1141878"/>
    <lineage>
        <taxon>Bacteria</taxon>
        <taxon>Thermotogati</taxon>
        <taxon>Deinococcota</taxon>
        <taxon>Deinococci</taxon>
        <taxon>Deinococcales</taxon>
        <taxon>Deinococcaceae</taxon>
        <taxon>Deinococcus</taxon>
    </lineage>
</organism>
<dbReference type="PANTHER" id="PTHR11274">
    <property type="entry name" value="RAD25/XP-B DNA REPAIR HELICASE"/>
    <property type="match status" value="1"/>
</dbReference>
<keyword evidence="4 14" id="KW-0347">Helicase</keyword>
<dbReference type="Pfam" id="PF04851">
    <property type="entry name" value="ResIII"/>
    <property type="match status" value="1"/>
</dbReference>
<dbReference type="Proteomes" id="UP000539473">
    <property type="component" value="Unassembled WGS sequence"/>
</dbReference>
<dbReference type="InterPro" id="IPR027417">
    <property type="entry name" value="P-loop_NTPase"/>
</dbReference>
<evidence type="ECO:0000256" key="5">
    <source>
        <dbReference type="ARBA" id="ARBA00022840"/>
    </source>
</evidence>
<evidence type="ECO:0000259" key="11">
    <source>
        <dbReference type="PROSITE" id="PS51192"/>
    </source>
</evidence>
<evidence type="ECO:0000313" key="14">
    <source>
        <dbReference type="EMBL" id="MBB5375803.1"/>
    </source>
</evidence>
<evidence type="ECO:0000256" key="10">
    <source>
        <dbReference type="SAM" id="MobiDB-lite"/>
    </source>
</evidence>
<dbReference type="CDD" id="cd18789">
    <property type="entry name" value="SF2_C_XPB"/>
    <property type="match status" value="1"/>
</dbReference>
<comment type="similarity">
    <text evidence="1">Belongs to the helicase family. RAD25/XPB subfamily.</text>
</comment>
<dbReference type="GO" id="GO:0004386">
    <property type="term" value="F:helicase activity"/>
    <property type="evidence" value="ECO:0007669"/>
    <property type="project" value="UniProtKB-KW"/>
</dbReference>
<dbReference type="Proteomes" id="UP000619376">
    <property type="component" value="Unassembled WGS sequence"/>
</dbReference>
<evidence type="ECO:0000256" key="7">
    <source>
        <dbReference type="ARBA" id="ARBA00034617"/>
    </source>
</evidence>
<dbReference type="PANTHER" id="PTHR11274:SF0">
    <property type="entry name" value="GENERAL TRANSCRIPTION AND DNA REPAIR FACTOR IIH HELICASE SUBUNIT XPB"/>
    <property type="match status" value="1"/>
</dbReference>
<dbReference type="EMBL" id="BNAJ01000002">
    <property type="protein sequence ID" value="GHF36937.1"/>
    <property type="molecule type" value="Genomic_DNA"/>
</dbReference>
<comment type="catalytic activity">
    <reaction evidence="9">
        <text>ATP + H2O = ADP + phosphate + H(+)</text>
        <dbReference type="Rhea" id="RHEA:13065"/>
        <dbReference type="ChEBI" id="CHEBI:15377"/>
        <dbReference type="ChEBI" id="CHEBI:15378"/>
        <dbReference type="ChEBI" id="CHEBI:30616"/>
        <dbReference type="ChEBI" id="CHEBI:43474"/>
        <dbReference type="ChEBI" id="CHEBI:456216"/>
        <dbReference type="EC" id="5.6.2.4"/>
    </reaction>
</comment>
<accession>A0A7W8KET6</accession>
<keyword evidence="2" id="KW-0547">Nucleotide-binding</keyword>
<dbReference type="InterPro" id="IPR040699">
    <property type="entry name" value="XPB_DRD"/>
</dbReference>
<dbReference type="SMART" id="SM00487">
    <property type="entry name" value="DEXDc"/>
    <property type="match status" value="1"/>
</dbReference>
<keyword evidence="16" id="KW-1185">Reference proteome</keyword>
<dbReference type="InterPro" id="IPR050615">
    <property type="entry name" value="ATP-dep_DNA_Helicase"/>
</dbReference>
<keyword evidence="5" id="KW-0067">ATP-binding</keyword>
<dbReference type="PROSITE" id="PS51192">
    <property type="entry name" value="HELICASE_ATP_BIND_1"/>
    <property type="match status" value="1"/>
</dbReference>